<protein>
    <recommendedName>
        <fullName evidence="12">Tyrosine-protein kinase</fullName>
        <ecNumber evidence="12">2.7.10.2</ecNumber>
    </recommendedName>
</protein>
<feature type="region of interest" description="Disordered" evidence="13">
    <location>
        <begin position="1"/>
        <end position="54"/>
    </location>
</feature>
<dbReference type="Gene3D" id="1.10.510.10">
    <property type="entry name" value="Transferase(Phosphotransferase) domain 1"/>
    <property type="match status" value="1"/>
</dbReference>
<evidence type="ECO:0000256" key="11">
    <source>
        <dbReference type="PROSITE-ProRule" id="PRU10141"/>
    </source>
</evidence>
<comment type="similarity">
    <text evidence="12">Belongs to the protein kinase superfamily. Tyr protein kinase family.</text>
</comment>
<dbReference type="SMART" id="SM00326">
    <property type="entry name" value="SH3"/>
    <property type="match status" value="1"/>
</dbReference>
<feature type="domain" description="SH3" evidence="15">
    <location>
        <begin position="67"/>
        <end position="128"/>
    </location>
</feature>
<feature type="binding site" evidence="11">
    <location>
        <position position="287"/>
    </location>
    <ligand>
        <name>ATP</name>
        <dbReference type="ChEBI" id="CHEBI:30616"/>
    </ligand>
</feature>
<dbReference type="Gene3D" id="3.30.200.20">
    <property type="entry name" value="Phosphorylase Kinase, domain 1"/>
    <property type="match status" value="1"/>
</dbReference>
<dbReference type="FunFam" id="1.10.510.10:FF:000554">
    <property type="entry name" value="Predicted protein"/>
    <property type="match status" value="1"/>
</dbReference>
<dbReference type="PROSITE" id="PS00107">
    <property type="entry name" value="PROTEIN_KINASE_ATP"/>
    <property type="match status" value="1"/>
</dbReference>
<evidence type="ECO:0000259" key="16">
    <source>
        <dbReference type="PROSITE" id="PS50011"/>
    </source>
</evidence>
<evidence type="ECO:0000256" key="2">
    <source>
        <dbReference type="ARBA" id="ARBA00022679"/>
    </source>
</evidence>
<dbReference type="InterPro" id="IPR008266">
    <property type="entry name" value="Tyr_kinase_AS"/>
</dbReference>
<keyword evidence="7 12" id="KW-0829">Tyrosine-protein kinase</keyword>
<dbReference type="InterPro" id="IPR000980">
    <property type="entry name" value="SH2"/>
</dbReference>
<accession>A0A9Q1BV41</accession>
<evidence type="ECO:0000313" key="17">
    <source>
        <dbReference type="EMBL" id="KAJ8033843.1"/>
    </source>
</evidence>
<dbReference type="SUPFAM" id="SSF55550">
    <property type="entry name" value="SH2 domain"/>
    <property type="match status" value="1"/>
</dbReference>
<evidence type="ECO:0000256" key="10">
    <source>
        <dbReference type="PROSITE-ProRule" id="PRU00192"/>
    </source>
</evidence>
<dbReference type="SUPFAM" id="SSF56112">
    <property type="entry name" value="Protein kinase-like (PK-like)"/>
    <property type="match status" value="1"/>
</dbReference>
<dbReference type="Gene3D" id="3.30.505.10">
    <property type="entry name" value="SH2 domain"/>
    <property type="match status" value="1"/>
</dbReference>
<dbReference type="PROSITE" id="PS50011">
    <property type="entry name" value="PROTEIN_KINASE_DOM"/>
    <property type="match status" value="1"/>
</dbReference>
<keyword evidence="18" id="KW-1185">Reference proteome</keyword>
<dbReference type="EMBL" id="JAIZAY010000011">
    <property type="protein sequence ID" value="KAJ8033843.1"/>
    <property type="molecule type" value="Genomic_DNA"/>
</dbReference>
<evidence type="ECO:0000256" key="6">
    <source>
        <dbReference type="ARBA" id="ARBA00022999"/>
    </source>
</evidence>
<dbReference type="PROSITE" id="PS50001">
    <property type="entry name" value="SH2"/>
    <property type="match status" value="1"/>
</dbReference>
<evidence type="ECO:0000256" key="8">
    <source>
        <dbReference type="ARBA" id="ARBA00051245"/>
    </source>
</evidence>
<dbReference type="SMART" id="SM00252">
    <property type="entry name" value="SH2"/>
    <property type="match status" value="1"/>
</dbReference>
<evidence type="ECO:0000256" key="1">
    <source>
        <dbReference type="ARBA" id="ARBA00022443"/>
    </source>
</evidence>
<keyword evidence="5 11" id="KW-0067">ATP-binding</keyword>
<dbReference type="SUPFAM" id="SSF50044">
    <property type="entry name" value="SH3-domain"/>
    <property type="match status" value="1"/>
</dbReference>
<proteinExistence type="inferred from homology"/>
<name>A0A9Q1BV41_HOLLE</name>
<dbReference type="Gene3D" id="2.30.30.40">
    <property type="entry name" value="SH3 Domains"/>
    <property type="match status" value="1"/>
</dbReference>
<gene>
    <name evidence="17" type="ORF">HOLleu_24207</name>
</gene>
<dbReference type="PRINTS" id="PR00109">
    <property type="entry name" value="TYRKINASE"/>
</dbReference>
<evidence type="ECO:0000313" key="18">
    <source>
        <dbReference type="Proteomes" id="UP001152320"/>
    </source>
</evidence>
<organism evidence="17 18">
    <name type="scientific">Holothuria leucospilota</name>
    <name type="common">Black long sea cucumber</name>
    <name type="synonym">Mertensiothuria leucospilota</name>
    <dbReference type="NCBI Taxonomy" id="206669"/>
    <lineage>
        <taxon>Eukaryota</taxon>
        <taxon>Metazoa</taxon>
        <taxon>Echinodermata</taxon>
        <taxon>Eleutherozoa</taxon>
        <taxon>Echinozoa</taxon>
        <taxon>Holothuroidea</taxon>
        <taxon>Aspidochirotacea</taxon>
        <taxon>Aspidochirotida</taxon>
        <taxon>Holothuriidae</taxon>
        <taxon>Holothuria</taxon>
    </lineage>
</organism>
<dbReference type="Pfam" id="PF00018">
    <property type="entry name" value="SH3_1"/>
    <property type="match status" value="1"/>
</dbReference>
<keyword evidence="4 12" id="KW-0418">Kinase</keyword>
<keyword evidence="3 11" id="KW-0547">Nucleotide-binding</keyword>
<dbReference type="EC" id="2.7.10.2" evidence="12"/>
<evidence type="ECO:0000256" key="13">
    <source>
        <dbReference type="SAM" id="MobiDB-lite"/>
    </source>
</evidence>
<dbReference type="InterPro" id="IPR001245">
    <property type="entry name" value="Ser-Thr/Tyr_kinase_cat_dom"/>
</dbReference>
<feature type="domain" description="Protein kinase" evidence="16">
    <location>
        <begin position="259"/>
        <end position="512"/>
    </location>
</feature>
<evidence type="ECO:0000256" key="4">
    <source>
        <dbReference type="ARBA" id="ARBA00022777"/>
    </source>
</evidence>
<dbReference type="InterPro" id="IPR050198">
    <property type="entry name" value="Non-receptor_tyrosine_kinases"/>
</dbReference>
<evidence type="ECO:0000256" key="3">
    <source>
        <dbReference type="ARBA" id="ARBA00022741"/>
    </source>
</evidence>
<dbReference type="InterPro" id="IPR001452">
    <property type="entry name" value="SH3_domain"/>
</dbReference>
<dbReference type="InterPro" id="IPR036028">
    <property type="entry name" value="SH3-like_dom_sf"/>
</dbReference>
<dbReference type="PROSITE" id="PS50002">
    <property type="entry name" value="SH3"/>
    <property type="match status" value="1"/>
</dbReference>
<dbReference type="InterPro" id="IPR000719">
    <property type="entry name" value="Prot_kinase_dom"/>
</dbReference>
<dbReference type="FunFam" id="3.30.200.20:FF:000053">
    <property type="entry name" value="Tyrosine-protein kinase"/>
    <property type="match status" value="1"/>
</dbReference>
<dbReference type="SMART" id="SM00219">
    <property type="entry name" value="TyrKc"/>
    <property type="match status" value="1"/>
</dbReference>
<keyword evidence="6 9" id="KW-0727">SH2 domain</keyword>
<comment type="catalytic activity">
    <reaction evidence="8 12">
        <text>L-tyrosyl-[protein] + ATP = O-phospho-L-tyrosyl-[protein] + ADP + H(+)</text>
        <dbReference type="Rhea" id="RHEA:10596"/>
        <dbReference type="Rhea" id="RHEA-COMP:10136"/>
        <dbReference type="Rhea" id="RHEA-COMP:20101"/>
        <dbReference type="ChEBI" id="CHEBI:15378"/>
        <dbReference type="ChEBI" id="CHEBI:30616"/>
        <dbReference type="ChEBI" id="CHEBI:46858"/>
        <dbReference type="ChEBI" id="CHEBI:61978"/>
        <dbReference type="ChEBI" id="CHEBI:456216"/>
        <dbReference type="EC" id="2.7.10.2"/>
    </reaction>
</comment>
<dbReference type="PRINTS" id="PR00452">
    <property type="entry name" value="SH3DOMAIN"/>
</dbReference>
<dbReference type="PROSITE" id="PS00109">
    <property type="entry name" value="PROTEIN_KINASE_TYR"/>
    <property type="match status" value="1"/>
</dbReference>
<dbReference type="InterPro" id="IPR020635">
    <property type="entry name" value="Tyr_kinase_cat_dom"/>
</dbReference>
<evidence type="ECO:0000256" key="9">
    <source>
        <dbReference type="PROSITE-ProRule" id="PRU00191"/>
    </source>
</evidence>
<sequence length="521" mass="59398">MRSIRKLGRMGCKTSKPSEDAVPKPPGKKSSGENITRTVNEYHPEPTANNTKGMDQIISSPTAIQDDNRNLYKALYDYERRSEDDLSFTKDTVLEVTDHSDVGWWYATNLSTHETGYIPSNYVSRVKSIFAEDWYFGAILRNTSFNILSEEGLGRGTFLVRDSVTVPGVYVISVRTSEANEPPKIVNIRVHPTKTPSGGIQYHREEDRKFDTLQDLIAFYSENNALKGNKCLLKSSPAKQAPATIGVTRDEWEIPREDIKLEEMLGEGNFGEVWRATWKNKLTVAVKSMKPNTMKVDEFLEEAKTLKLLRHEHLLSLQGVCTEGEPILIVTEMMINGDLRSYLKDKEGRFINHGDMVFMAKQIASGMTFLEKRNFVHRDLAARNILVGENNYLKVADFGLSRVLDEEIYSATGNKFPVKWTAPEALMEKKFSTKSDVWSFGITLAEIETKGKSPYPAITNRDLAGQLERGYRMPQGKDCPDRLYAVMRKCWEWKPEDRPTFESLLEEFTSYLIDMEKGKYE</sequence>
<evidence type="ECO:0000259" key="15">
    <source>
        <dbReference type="PROSITE" id="PS50002"/>
    </source>
</evidence>
<keyword evidence="1 10" id="KW-0728">SH3 domain</keyword>
<dbReference type="Proteomes" id="UP001152320">
    <property type="component" value="Chromosome 11"/>
</dbReference>
<dbReference type="InterPro" id="IPR017441">
    <property type="entry name" value="Protein_kinase_ATP_BS"/>
</dbReference>
<dbReference type="InterPro" id="IPR011009">
    <property type="entry name" value="Kinase-like_dom_sf"/>
</dbReference>
<dbReference type="PRINTS" id="PR00401">
    <property type="entry name" value="SH2DOMAIN"/>
</dbReference>
<dbReference type="Pfam" id="PF00017">
    <property type="entry name" value="SH2"/>
    <property type="match status" value="1"/>
</dbReference>
<dbReference type="AlphaFoldDB" id="A0A9Q1BV41"/>
<dbReference type="GO" id="GO:0005524">
    <property type="term" value="F:ATP binding"/>
    <property type="evidence" value="ECO:0007669"/>
    <property type="project" value="UniProtKB-UniRule"/>
</dbReference>
<dbReference type="PANTHER" id="PTHR24418">
    <property type="entry name" value="TYROSINE-PROTEIN KINASE"/>
    <property type="match status" value="1"/>
</dbReference>
<reference evidence="17" key="1">
    <citation type="submission" date="2021-10" db="EMBL/GenBank/DDBJ databases">
        <title>Tropical sea cucumber genome reveals ecological adaptation and Cuvierian tubules defense mechanism.</title>
        <authorList>
            <person name="Chen T."/>
        </authorList>
    </citation>
    <scope>NUCLEOTIDE SEQUENCE</scope>
    <source>
        <strain evidence="17">Nanhai2018</strain>
        <tissue evidence="17">Muscle</tissue>
    </source>
</reference>
<dbReference type="Pfam" id="PF07714">
    <property type="entry name" value="PK_Tyr_Ser-Thr"/>
    <property type="match status" value="1"/>
</dbReference>
<dbReference type="InterPro" id="IPR036860">
    <property type="entry name" value="SH2_dom_sf"/>
</dbReference>
<comment type="caution">
    <text evidence="17">The sequence shown here is derived from an EMBL/GenBank/DDBJ whole genome shotgun (WGS) entry which is preliminary data.</text>
</comment>
<dbReference type="OrthoDB" id="4062651at2759"/>
<feature type="domain" description="SH2" evidence="14">
    <location>
        <begin position="134"/>
        <end position="238"/>
    </location>
</feature>
<dbReference type="GO" id="GO:0004715">
    <property type="term" value="F:non-membrane spanning protein tyrosine kinase activity"/>
    <property type="evidence" value="ECO:0007669"/>
    <property type="project" value="UniProtKB-EC"/>
</dbReference>
<evidence type="ECO:0000259" key="14">
    <source>
        <dbReference type="PROSITE" id="PS50001"/>
    </source>
</evidence>
<evidence type="ECO:0000256" key="7">
    <source>
        <dbReference type="ARBA" id="ARBA00023137"/>
    </source>
</evidence>
<evidence type="ECO:0000256" key="5">
    <source>
        <dbReference type="ARBA" id="ARBA00022840"/>
    </source>
</evidence>
<evidence type="ECO:0000256" key="12">
    <source>
        <dbReference type="RuleBase" id="RU362096"/>
    </source>
</evidence>
<dbReference type="CDD" id="cd11845">
    <property type="entry name" value="SH3_Src_like"/>
    <property type="match status" value="1"/>
</dbReference>
<keyword evidence="2 12" id="KW-0808">Transferase</keyword>